<dbReference type="InterPro" id="IPR048509">
    <property type="entry name" value="TMEM106_C"/>
</dbReference>
<comment type="similarity">
    <text evidence="2">Belongs to the TMEM106 family.</text>
</comment>
<evidence type="ECO:0000313" key="10">
    <source>
        <dbReference type="Proteomes" id="UP000008672"/>
    </source>
</evidence>
<proteinExistence type="inferred from homology"/>
<accession>H3BIL7</accession>
<sequence>MGSPFSTFRGFHCMRQSAREEESLDGIAQREDIARFPYVEFTGRDSITCPTCQGSGLNPTDQVNELVALIPYSDQRLRPQRTKLYVLLSVIACLLLSGLIVFFLFPRSILVRDDGIKVVTVWFDKENFKLLVTLTCTLNISNSNFYFVSVDSLTSQVQYMKTVIGTYEVKNVSLIKPRSDKQVNFTGSVEIGGALFYIYTFCSMPTIKVHNIVIFMQIMVKVSYIFHAGQNLLETYKYIDCGGNNTLYQKPPSL</sequence>
<dbReference type="eggNOG" id="ENOG502QQ43">
    <property type="taxonomic scope" value="Eukaryota"/>
</dbReference>
<dbReference type="OMA" id="PYVYAFC"/>
<dbReference type="GO" id="GO:0012505">
    <property type="term" value="C:endomembrane system"/>
    <property type="evidence" value="ECO:0007669"/>
    <property type="project" value="UniProtKB-SubCell"/>
</dbReference>
<evidence type="ECO:0000259" key="7">
    <source>
        <dbReference type="Pfam" id="PF07092"/>
    </source>
</evidence>
<keyword evidence="4 6" id="KW-1133">Transmembrane helix</keyword>
<dbReference type="STRING" id="7897.ENSLACP00000021738"/>
<dbReference type="FunCoup" id="H3BIL7">
    <property type="interactions" value="36"/>
</dbReference>
<dbReference type="PANTHER" id="PTHR28556:SF5">
    <property type="entry name" value="TRANSMEMBRANE PROTEIN 106C"/>
    <property type="match status" value="1"/>
</dbReference>
<dbReference type="Bgee" id="ENSLACG00000019102">
    <property type="expression patterns" value="Expressed in pelvic fin"/>
</dbReference>
<dbReference type="Proteomes" id="UP000008672">
    <property type="component" value="Unassembled WGS sequence"/>
</dbReference>
<evidence type="ECO:0000256" key="5">
    <source>
        <dbReference type="ARBA" id="ARBA00023136"/>
    </source>
</evidence>
<dbReference type="Pfam" id="PF21002">
    <property type="entry name" value="TMEM106_N"/>
    <property type="match status" value="1"/>
</dbReference>
<protein>
    <submittedName>
        <fullName evidence="9">Transmembrane protein 106C</fullName>
    </submittedName>
</protein>
<dbReference type="PANTHER" id="PTHR28556">
    <property type="entry name" value="TRANSMEMBRANE PROTEIN 106B"/>
    <property type="match status" value="1"/>
</dbReference>
<dbReference type="Pfam" id="PF07092">
    <property type="entry name" value="TMEM106"/>
    <property type="match status" value="1"/>
</dbReference>
<gene>
    <name evidence="9" type="primary">TMEM106C</name>
</gene>
<evidence type="ECO:0000256" key="1">
    <source>
        <dbReference type="ARBA" id="ARBA00004308"/>
    </source>
</evidence>
<reference evidence="9" key="2">
    <citation type="submission" date="2025-08" db="UniProtKB">
        <authorList>
            <consortium name="Ensembl"/>
        </authorList>
    </citation>
    <scope>IDENTIFICATION</scope>
</reference>
<organism evidence="9 10">
    <name type="scientific">Latimeria chalumnae</name>
    <name type="common">Coelacanth</name>
    <dbReference type="NCBI Taxonomy" id="7897"/>
    <lineage>
        <taxon>Eukaryota</taxon>
        <taxon>Metazoa</taxon>
        <taxon>Chordata</taxon>
        <taxon>Craniata</taxon>
        <taxon>Vertebrata</taxon>
        <taxon>Euteleostomi</taxon>
        <taxon>Coelacanthiformes</taxon>
        <taxon>Coelacanthidae</taxon>
        <taxon>Latimeria</taxon>
    </lineage>
</organism>
<keyword evidence="5 6" id="KW-0472">Membrane</keyword>
<keyword evidence="10" id="KW-1185">Reference proteome</keyword>
<evidence type="ECO:0000256" key="2">
    <source>
        <dbReference type="ARBA" id="ARBA00008111"/>
    </source>
</evidence>
<reference evidence="9" key="3">
    <citation type="submission" date="2025-09" db="UniProtKB">
        <authorList>
            <consortium name="Ensembl"/>
        </authorList>
    </citation>
    <scope>IDENTIFICATION</scope>
</reference>
<keyword evidence="3 6" id="KW-0812">Transmembrane</keyword>
<dbReference type="AlphaFoldDB" id="H3BIL7"/>
<feature type="domain" description="Transmembrane protein 106 C-terminal" evidence="7">
    <location>
        <begin position="106"/>
        <end position="246"/>
    </location>
</feature>
<evidence type="ECO:0000256" key="4">
    <source>
        <dbReference type="ARBA" id="ARBA00022989"/>
    </source>
</evidence>
<feature type="domain" description="Transmembrane protein 106 N-terminal" evidence="8">
    <location>
        <begin position="20"/>
        <end position="83"/>
    </location>
</feature>
<comment type="subcellular location">
    <subcellularLocation>
        <location evidence="1">Endomembrane system</location>
    </subcellularLocation>
</comment>
<dbReference type="InterPro" id="IPR009790">
    <property type="entry name" value="TMEM106"/>
</dbReference>
<dbReference type="EMBL" id="AFYH01001948">
    <property type="status" value="NOT_ANNOTATED_CDS"/>
    <property type="molecule type" value="Genomic_DNA"/>
</dbReference>
<feature type="transmembrane region" description="Helical" evidence="6">
    <location>
        <begin position="84"/>
        <end position="105"/>
    </location>
</feature>
<dbReference type="Ensembl" id="ENSLACT00000021879.1">
    <property type="protein sequence ID" value="ENSLACP00000021738.1"/>
    <property type="gene ID" value="ENSLACG00000019102.1"/>
</dbReference>
<dbReference type="GeneTree" id="ENSGT00940000161281"/>
<dbReference type="HOGENOM" id="CLU_089337_0_0_1"/>
<name>H3BIL7_LATCH</name>
<evidence type="ECO:0000256" key="6">
    <source>
        <dbReference type="SAM" id="Phobius"/>
    </source>
</evidence>
<reference evidence="10" key="1">
    <citation type="submission" date="2011-08" db="EMBL/GenBank/DDBJ databases">
        <title>The draft genome of Latimeria chalumnae.</title>
        <authorList>
            <person name="Di Palma F."/>
            <person name="Alfoldi J."/>
            <person name="Johnson J."/>
            <person name="Berlin A."/>
            <person name="Gnerre S."/>
            <person name="Jaffe D."/>
            <person name="MacCallum I."/>
            <person name="Young S."/>
            <person name="Walker B.J."/>
            <person name="Lander E."/>
            <person name="Lindblad-Toh K."/>
        </authorList>
    </citation>
    <scope>NUCLEOTIDE SEQUENCE [LARGE SCALE GENOMIC DNA]</scope>
    <source>
        <strain evidence="10">Wild caught</strain>
    </source>
</reference>
<evidence type="ECO:0000259" key="8">
    <source>
        <dbReference type="Pfam" id="PF21002"/>
    </source>
</evidence>
<evidence type="ECO:0000313" key="9">
    <source>
        <dbReference type="Ensembl" id="ENSLACP00000021738.1"/>
    </source>
</evidence>
<evidence type="ECO:0000256" key="3">
    <source>
        <dbReference type="ARBA" id="ARBA00022692"/>
    </source>
</evidence>
<dbReference type="InParanoid" id="H3BIL7"/>
<dbReference type="InterPro" id="IPR048511">
    <property type="entry name" value="TMEM106_N"/>
</dbReference>